<dbReference type="KEGG" id="palr:HGI30_07870"/>
<evidence type="ECO:0000256" key="2">
    <source>
        <dbReference type="ARBA" id="ARBA00022448"/>
    </source>
</evidence>
<dbReference type="SUPFAM" id="SSF52540">
    <property type="entry name" value="P-loop containing nucleoside triphosphate hydrolases"/>
    <property type="match status" value="1"/>
</dbReference>
<accession>A0A6H2GVM3</accession>
<evidence type="ECO:0000256" key="1">
    <source>
        <dbReference type="ARBA" id="ARBA00004202"/>
    </source>
</evidence>
<feature type="domain" description="ABC transporter" evidence="11">
    <location>
        <begin position="4"/>
        <end position="241"/>
    </location>
</feature>
<evidence type="ECO:0000256" key="4">
    <source>
        <dbReference type="ARBA" id="ARBA00022496"/>
    </source>
</evidence>
<keyword evidence="7" id="KW-0408">Iron</keyword>
<dbReference type="InterPro" id="IPR003593">
    <property type="entry name" value="AAA+_ATPase"/>
</dbReference>
<evidence type="ECO:0000256" key="7">
    <source>
        <dbReference type="ARBA" id="ARBA00023004"/>
    </source>
</evidence>
<keyword evidence="6 12" id="KW-0067">ATP-binding</keyword>
<dbReference type="PROSITE" id="PS50893">
    <property type="entry name" value="ABC_TRANSPORTER_2"/>
    <property type="match status" value="1"/>
</dbReference>
<evidence type="ECO:0000313" key="12">
    <source>
        <dbReference type="EMBL" id="QJC51473.1"/>
    </source>
</evidence>
<name>A0A6H2GVM3_9BACL</name>
<comment type="subcellular location">
    <subcellularLocation>
        <location evidence="1">Cell membrane</location>
        <topology evidence="1">Peripheral membrane protein</topology>
    </subcellularLocation>
</comment>
<dbReference type="RefSeq" id="WP_168907120.1">
    <property type="nucleotide sequence ID" value="NZ_CP051428.1"/>
</dbReference>
<dbReference type="GO" id="GO:0005524">
    <property type="term" value="F:ATP binding"/>
    <property type="evidence" value="ECO:0007669"/>
    <property type="project" value="UniProtKB-KW"/>
</dbReference>
<evidence type="ECO:0000256" key="9">
    <source>
        <dbReference type="ARBA" id="ARBA00023136"/>
    </source>
</evidence>
<evidence type="ECO:0000256" key="10">
    <source>
        <dbReference type="SAM" id="MobiDB-lite"/>
    </source>
</evidence>
<feature type="compositionally biased region" description="Low complexity" evidence="10">
    <location>
        <begin position="264"/>
        <end position="275"/>
    </location>
</feature>
<gene>
    <name evidence="12" type="ORF">HGI30_07870</name>
</gene>
<dbReference type="PROSITE" id="PS00211">
    <property type="entry name" value="ABC_TRANSPORTER_1"/>
    <property type="match status" value="1"/>
</dbReference>
<dbReference type="SMART" id="SM00382">
    <property type="entry name" value="AAA"/>
    <property type="match status" value="1"/>
</dbReference>
<keyword evidence="4" id="KW-0410">Iron transport</keyword>
<reference evidence="12 13" key="1">
    <citation type="submission" date="2020-04" db="EMBL/GenBank/DDBJ databases">
        <title>Novel Paenibacillus strain UniB2 isolated from commercial digestive syrup.</title>
        <authorList>
            <person name="Thorat V."/>
            <person name="Kirdat K."/>
            <person name="Tiwarekar B."/>
            <person name="Yadav A."/>
        </authorList>
    </citation>
    <scope>NUCLEOTIDE SEQUENCE [LARGE SCALE GENOMIC DNA]</scope>
    <source>
        <strain evidence="12 13">UniB2</strain>
    </source>
</reference>
<dbReference type="Pfam" id="PF00005">
    <property type="entry name" value="ABC_tran"/>
    <property type="match status" value="1"/>
</dbReference>
<proteinExistence type="predicted"/>
<dbReference type="CDD" id="cd03214">
    <property type="entry name" value="ABC_Iron-Siderophores_B12_Hemin"/>
    <property type="match status" value="1"/>
</dbReference>
<evidence type="ECO:0000313" key="13">
    <source>
        <dbReference type="Proteomes" id="UP000502136"/>
    </source>
</evidence>
<evidence type="ECO:0000256" key="3">
    <source>
        <dbReference type="ARBA" id="ARBA00022475"/>
    </source>
</evidence>
<keyword evidence="13" id="KW-1185">Reference proteome</keyword>
<evidence type="ECO:0000256" key="5">
    <source>
        <dbReference type="ARBA" id="ARBA00022741"/>
    </source>
</evidence>
<dbReference type="PANTHER" id="PTHR42771">
    <property type="entry name" value="IRON(3+)-HYDROXAMATE IMPORT ATP-BINDING PROTEIN FHUC"/>
    <property type="match status" value="1"/>
</dbReference>
<dbReference type="Proteomes" id="UP000502136">
    <property type="component" value="Chromosome"/>
</dbReference>
<dbReference type="InterPro" id="IPR027417">
    <property type="entry name" value="P-loop_NTPase"/>
</dbReference>
<sequence length="292" mass="31585">MSRLTGQSLVHGYGDQLVVHGVDIDIRQGEWVGIIGPNGSGKSTVLRMLARLLKPRGGAAMLDGEDLAALPPKSAARRIAMLAQAQEAGLELTVRELVRKGRHPHLKWYQDGSAEEHESIVDWAIAAASLQELQHRPLPALSGGERQRAWLAMAIAQTPSVLLLDEPATYLDIAHQLELMELVQQLNREQGLTVVTVLHDLNQAARYCDRLVAVKDGRVAAQGSPSELFTHAFFSDVFGVEGSIRSEEGVPSFQARRATPRRLAATAGAARAASAESGFQPNEPKTGEMTNV</sequence>
<dbReference type="AlphaFoldDB" id="A0A6H2GVM3"/>
<dbReference type="GO" id="GO:0016887">
    <property type="term" value="F:ATP hydrolysis activity"/>
    <property type="evidence" value="ECO:0007669"/>
    <property type="project" value="InterPro"/>
</dbReference>
<dbReference type="InterPro" id="IPR017871">
    <property type="entry name" value="ABC_transporter-like_CS"/>
</dbReference>
<dbReference type="PANTHER" id="PTHR42771:SF2">
    <property type="entry name" value="IRON(3+)-HYDROXAMATE IMPORT ATP-BINDING PROTEIN FHUC"/>
    <property type="match status" value="1"/>
</dbReference>
<keyword evidence="5" id="KW-0547">Nucleotide-binding</keyword>
<dbReference type="GO" id="GO:0006826">
    <property type="term" value="P:iron ion transport"/>
    <property type="evidence" value="ECO:0007669"/>
    <property type="project" value="UniProtKB-KW"/>
</dbReference>
<evidence type="ECO:0000256" key="6">
    <source>
        <dbReference type="ARBA" id="ARBA00022840"/>
    </source>
</evidence>
<dbReference type="InterPro" id="IPR003439">
    <property type="entry name" value="ABC_transporter-like_ATP-bd"/>
</dbReference>
<dbReference type="Gene3D" id="3.40.50.300">
    <property type="entry name" value="P-loop containing nucleotide triphosphate hydrolases"/>
    <property type="match status" value="1"/>
</dbReference>
<keyword evidence="2" id="KW-0813">Transport</keyword>
<dbReference type="FunFam" id="3.40.50.300:FF:000134">
    <property type="entry name" value="Iron-enterobactin ABC transporter ATP-binding protein"/>
    <property type="match status" value="1"/>
</dbReference>
<protein>
    <submittedName>
        <fullName evidence="12">ABC transporter ATP-binding protein</fullName>
    </submittedName>
</protein>
<organism evidence="12 13">
    <name type="scientific">Paenibacillus albicereus</name>
    <dbReference type="NCBI Taxonomy" id="2726185"/>
    <lineage>
        <taxon>Bacteria</taxon>
        <taxon>Bacillati</taxon>
        <taxon>Bacillota</taxon>
        <taxon>Bacilli</taxon>
        <taxon>Bacillales</taxon>
        <taxon>Paenibacillaceae</taxon>
        <taxon>Paenibacillus</taxon>
    </lineage>
</organism>
<keyword evidence="3" id="KW-1003">Cell membrane</keyword>
<dbReference type="EMBL" id="CP051428">
    <property type="protein sequence ID" value="QJC51473.1"/>
    <property type="molecule type" value="Genomic_DNA"/>
</dbReference>
<evidence type="ECO:0000259" key="11">
    <source>
        <dbReference type="PROSITE" id="PS50893"/>
    </source>
</evidence>
<evidence type="ECO:0000256" key="8">
    <source>
        <dbReference type="ARBA" id="ARBA00023065"/>
    </source>
</evidence>
<dbReference type="GO" id="GO:0005886">
    <property type="term" value="C:plasma membrane"/>
    <property type="evidence" value="ECO:0007669"/>
    <property type="project" value="UniProtKB-SubCell"/>
</dbReference>
<keyword evidence="9" id="KW-0472">Membrane</keyword>
<feature type="region of interest" description="Disordered" evidence="10">
    <location>
        <begin position="264"/>
        <end position="292"/>
    </location>
</feature>
<dbReference type="InterPro" id="IPR051535">
    <property type="entry name" value="Siderophore_ABC-ATPase"/>
</dbReference>
<keyword evidence="8" id="KW-0406">Ion transport</keyword>